<protein>
    <recommendedName>
        <fullName evidence="3">DUF2147 domain-containing protein</fullName>
    </recommendedName>
</protein>
<sequence>MKGLQQVLGVSALVTGMLFSAQASAEPVGLWNTEDNQGQVQVSPCGDKLCGELVWLAEPLAADGQPKRDQHNPDESLRDRPVEGLRILWDMQSAGDGKTWENGKVYDPESGKTYQGKMTLDGADVLKLRGFVGAPIFGRTSTWTRADSPGTAR</sequence>
<reference evidence="4" key="1">
    <citation type="submission" date="2014-07" db="EMBL/GenBank/DDBJ databases">
        <authorList>
            <person name="Urmite Genomes Urmite Genomes"/>
        </authorList>
    </citation>
    <scope>NUCLEOTIDE SEQUENCE</scope>
    <source>
        <strain evidence="4">12M76_air</strain>
    </source>
</reference>
<keyword evidence="2" id="KW-0732">Signal</keyword>
<dbReference type="RefSeq" id="WP_052508658.1">
    <property type="nucleotide sequence ID" value="NZ_LK391969.1"/>
</dbReference>
<evidence type="ECO:0000256" key="2">
    <source>
        <dbReference type="SAM" id="SignalP"/>
    </source>
</evidence>
<dbReference type="InterPro" id="IPR019223">
    <property type="entry name" value="DUF2147"/>
</dbReference>
<evidence type="ECO:0000313" key="4">
    <source>
        <dbReference type="EMBL" id="CEA01248.1"/>
    </source>
</evidence>
<feature type="domain" description="DUF2147" evidence="3">
    <location>
        <begin position="29"/>
        <end position="145"/>
    </location>
</feature>
<name>A0A078M1J7_9PSED</name>
<evidence type="ECO:0000259" key="3">
    <source>
        <dbReference type="Pfam" id="PF09917"/>
    </source>
</evidence>
<dbReference type="Pfam" id="PF09917">
    <property type="entry name" value="DUF2147"/>
    <property type="match status" value="1"/>
</dbReference>
<gene>
    <name evidence="4" type="ORF">BN1049_00352</name>
</gene>
<dbReference type="EMBL" id="LM997413">
    <property type="protein sequence ID" value="CEA01248.1"/>
    <property type="molecule type" value="Genomic_DNA"/>
</dbReference>
<dbReference type="PANTHER" id="PTHR36919">
    <property type="entry name" value="BLR1215 PROTEIN"/>
    <property type="match status" value="1"/>
</dbReference>
<evidence type="ECO:0000256" key="1">
    <source>
        <dbReference type="SAM" id="MobiDB-lite"/>
    </source>
</evidence>
<accession>A0A078M1J7</accession>
<feature type="chain" id="PRO_5007377765" description="DUF2147 domain-containing protein" evidence="2">
    <location>
        <begin position="26"/>
        <end position="153"/>
    </location>
</feature>
<dbReference type="EMBL" id="LK391969">
    <property type="protein sequence ID" value="CEF25450.1"/>
    <property type="molecule type" value="Genomic_DNA"/>
</dbReference>
<feature type="region of interest" description="Disordered" evidence="1">
    <location>
        <begin position="61"/>
        <end position="81"/>
    </location>
</feature>
<feature type="compositionally biased region" description="Basic and acidic residues" evidence="1">
    <location>
        <begin position="65"/>
        <end position="81"/>
    </location>
</feature>
<feature type="signal peptide" evidence="2">
    <location>
        <begin position="1"/>
        <end position="25"/>
    </location>
</feature>
<organism evidence="4">
    <name type="scientific">Pseudomonas saudimassiliensis</name>
    <dbReference type="NCBI Taxonomy" id="1461581"/>
    <lineage>
        <taxon>Bacteria</taxon>
        <taxon>Pseudomonadati</taxon>
        <taxon>Pseudomonadota</taxon>
        <taxon>Gammaproteobacteria</taxon>
        <taxon>Pseudomonadales</taxon>
        <taxon>Pseudomonadaceae</taxon>
        <taxon>Pseudomonas</taxon>
    </lineage>
</organism>
<proteinExistence type="predicted"/>
<dbReference type="PATRIC" id="fig|1461581.3.peg.346"/>
<dbReference type="PANTHER" id="PTHR36919:SF2">
    <property type="entry name" value="BLL6627 PROTEIN"/>
    <property type="match status" value="1"/>
</dbReference>
<dbReference type="Gene3D" id="2.40.128.520">
    <property type="match status" value="1"/>
</dbReference>
<dbReference type="AlphaFoldDB" id="A0A078M1J7"/>